<dbReference type="InterPro" id="IPR001632">
    <property type="entry name" value="WD40_G-protein_beta-like"/>
</dbReference>
<dbReference type="GO" id="GO:0006281">
    <property type="term" value="P:DNA repair"/>
    <property type="evidence" value="ECO:0007669"/>
    <property type="project" value="UniProtKB-KW"/>
</dbReference>
<protein>
    <recommendedName>
        <fullName evidence="12">CAF-1 p60 homolog</fullName>
    </recommendedName>
</protein>
<dbReference type="FunFam" id="2.130.10.10:FF:000466">
    <property type="entry name" value="Chromatin assembly factor 1 subunit FAS2"/>
    <property type="match status" value="1"/>
</dbReference>
<dbReference type="SMART" id="SM00320">
    <property type="entry name" value="WD40"/>
    <property type="match status" value="6"/>
</dbReference>
<dbReference type="GO" id="GO:0006310">
    <property type="term" value="P:DNA recombination"/>
    <property type="evidence" value="ECO:0007669"/>
    <property type="project" value="UniProtKB-KW"/>
</dbReference>
<evidence type="ECO:0000256" key="8">
    <source>
        <dbReference type="ARBA" id="ARBA00023163"/>
    </source>
</evidence>
<dbReference type="AlphaFoldDB" id="A0A8T0R7V0"/>
<dbReference type="PROSITE" id="PS50294">
    <property type="entry name" value="WD_REPEATS_REGION"/>
    <property type="match status" value="2"/>
</dbReference>
<feature type="repeat" description="WD" evidence="13">
    <location>
        <begin position="64"/>
        <end position="105"/>
    </location>
</feature>
<evidence type="ECO:0000256" key="4">
    <source>
        <dbReference type="ARBA" id="ARBA00022737"/>
    </source>
</evidence>
<evidence type="ECO:0000256" key="10">
    <source>
        <dbReference type="ARBA" id="ARBA00023204"/>
    </source>
</evidence>
<keyword evidence="10" id="KW-0234">DNA repair</keyword>
<dbReference type="GO" id="GO:0033186">
    <property type="term" value="C:CAF-1 complex"/>
    <property type="evidence" value="ECO:0007669"/>
    <property type="project" value="TreeGrafter"/>
</dbReference>
<evidence type="ECO:0000313" key="16">
    <source>
        <dbReference type="Proteomes" id="UP000823388"/>
    </source>
</evidence>
<evidence type="ECO:0000256" key="1">
    <source>
        <dbReference type="ARBA" id="ARBA00004123"/>
    </source>
</evidence>
<dbReference type="InterPro" id="IPR036322">
    <property type="entry name" value="WD40_repeat_dom_sf"/>
</dbReference>
<comment type="caution">
    <text evidence="15">The sequence shown here is derived from an EMBL/GenBank/DDBJ whole genome shotgun (WGS) entry which is preliminary data.</text>
</comment>
<evidence type="ECO:0000256" key="12">
    <source>
        <dbReference type="ARBA" id="ARBA00077035"/>
    </source>
</evidence>
<organism evidence="15 16">
    <name type="scientific">Panicum virgatum</name>
    <name type="common">Blackwell switchgrass</name>
    <dbReference type="NCBI Taxonomy" id="38727"/>
    <lineage>
        <taxon>Eukaryota</taxon>
        <taxon>Viridiplantae</taxon>
        <taxon>Streptophyta</taxon>
        <taxon>Embryophyta</taxon>
        <taxon>Tracheophyta</taxon>
        <taxon>Spermatophyta</taxon>
        <taxon>Magnoliopsida</taxon>
        <taxon>Liliopsida</taxon>
        <taxon>Poales</taxon>
        <taxon>Poaceae</taxon>
        <taxon>PACMAD clade</taxon>
        <taxon>Panicoideae</taxon>
        <taxon>Panicodae</taxon>
        <taxon>Paniceae</taxon>
        <taxon>Panicinae</taxon>
        <taxon>Panicum</taxon>
        <taxon>Panicum sect. Hiantes</taxon>
    </lineage>
</organism>
<comment type="similarity">
    <text evidence="2">Belongs to the WD repeat HIR1 family.</text>
</comment>
<feature type="domain" description="CAF1B/HIR1 beta-propeller" evidence="14">
    <location>
        <begin position="6"/>
        <end position="377"/>
    </location>
</feature>
<dbReference type="Pfam" id="PF24105">
    <property type="entry name" value="Beta-prop_CAF1B_HIR1"/>
    <property type="match status" value="1"/>
</dbReference>
<proteinExistence type="inferred from homology"/>
<keyword evidence="6" id="KW-0156">Chromatin regulator</keyword>
<gene>
    <name evidence="15" type="ORF">PVAP13_6KG005500</name>
</gene>
<evidence type="ECO:0000256" key="9">
    <source>
        <dbReference type="ARBA" id="ARBA00023172"/>
    </source>
</evidence>
<feature type="repeat" description="WD" evidence="13">
    <location>
        <begin position="16"/>
        <end position="40"/>
    </location>
</feature>
<dbReference type="InterPro" id="IPR055410">
    <property type="entry name" value="Beta-prop_CAF1B_HIR1"/>
</dbReference>
<evidence type="ECO:0000256" key="6">
    <source>
        <dbReference type="ARBA" id="ARBA00022853"/>
    </source>
</evidence>
<evidence type="ECO:0000256" key="13">
    <source>
        <dbReference type="PROSITE-ProRule" id="PRU00221"/>
    </source>
</evidence>
<dbReference type="PRINTS" id="PR00319">
    <property type="entry name" value="GPROTEINB"/>
</dbReference>
<dbReference type="InterPro" id="IPR045145">
    <property type="entry name" value="PTHR15271"/>
</dbReference>
<keyword evidence="7" id="KW-0805">Transcription regulation</keyword>
<keyword evidence="5" id="KW-0227">DNA damage</keyword>
<evidence type="ECO:0000259" key="14">
    <source>
        <dbReference type="Pfam" id="PF24105"/>
    </source>
</evidence>
<dbReference type="GO" id="GO:0006334">
    <property type="term" value="P:nucleosome assembly"/>
    <property type="evidence" value="ECO:0007669"/>
    <property type="project" value="TreeGrafter"/>
</dbReference>
<sequence>MRGGAVQINWHDLQPVLSLDFHPASHRLATAGADHDVKIWVVSSDGSESKLPTATFQSGLVPNGTAHSSAVNVLRFSPSGEYLASGADGGGIILWKLHSTEDGEAWKIHKTLLFHHKDVLDLQWSHDSAFLVSASVDNTCIIWDAIKGTVQQKLEGHLHYVQGVAWDPLGQYIASLSSDRTCKIYANKPQGKSKNAEKMNFVCQHTLVKIEYPNHDESKPTVKSHLFHDETLPSFFRRLAWSPDGSFLILSAGLSKHSSEVINTAYIISRRDLSRPAIQLPGASKAIVAVRFCPVLFTPRGSNSDGFFKLPYRVVFAVATLNSLYVYDTESVAPILIHAGLHYAAITDIAWSSDAKYLAVSSRDGYCTIIEFENEELGQPHILPGSKEVAEGNMACEKVPVSVDSMEVDVGASKLKMEASPVALRVTVPPMSAENVTLRTGELAEGNVTCENKKPVAADIMEVDASDNKVKVVTNPAAVEVTPPPVSTKNSALSYPVKLSVQLCSPSAEVPINSLPALDTMGNVWTQVVYEHTIMKQHAATNRHLT</sequence>
<feature type="repeat" description="WD" evidence="13">
    <location>
        <begin position="112"/>
        <end position="153"/>
    </location>
</feature>
<keyword evidence="8" id="KW-0804">Transcription</keyword>
<dbReference type="Gene3D" id="2.130.10.10">
    <property type="entry name" value="YVTN repeat-like/Quinoprotein amine dehydrogenase"/>
    <property type="match status" value="3"/>
</dbReference>
<name>A0A8T0R7V0_PANVG</name>
<dbReference type="PROSITE" id="PS50082">
    <property type="entry name" value="WD_REPEATS_2"/>
    <property type="match status" value="4"/>
</dbReference>
<keyword evidence="3 13" id="KW-0853">WD repeat</keyword>
<evidence type="ECO:0000313" key="15">
    <source>
        <dbReference type="EMBL" id="KAG2581023.1"/>
    </source>
</evidence>
<keyword evidence="11" id="KW-0539">Nucleus</keyword>
<dbReference type="InterPro" id="IPR001680">
    <property type="entry name" value="WD40_rpt"/>
</dbReference>
<dbReference type="GO" id="GO:0006335">
    <property type="term" value="P:DNA replication-dependent chromatin assembly"/>
    <property type="evidence" value="ECO:0007669"/>
    <property type="project" value="InterPro"/>
</dbReference>
<keyword evidence="4" id="KW-0677">Repeat</keyword>
<dbReference type="SUPFAM" id="SSF50978">
    <property type="entry name" value="WD40 repeat-like"/>
    <property type="match status" value="1"/>
</dbReference>
<keyword evidence="16" id="KW-1185">Reference proteome</keyword>
<dbReference type="InterPro" id="IPR015943">
    <property type="entry name" value="WD40/YVTN_repeat-like_dom_sf"/>
</dbReference>
<evidence type="ECO:0000256" key="5">
    <source>
        <dbReference type="ARBA" id="ARBA00022763"/>
    </source>
</evidence>
<dbReference type="GO" id="GO:0005634">
    <property type="term" value="C:nucleus"/>
    <property type="evidence" value="ECO:0007669"/>
    <property type="project" value="UniProtKB-SubCell"/>
</dbReference>
<feature type="repeat" description="WD" evidence="13">
    <location>
        <begin position="154"/>
        <end position="185"/>
    </location>
</feature>
<dbReference type="PANTHER" id="PTHR15271:SF4">
    <property type="entry name" value="CHROMATIN ASSEMBLY FACTOR 1 SUBUNIT B"/>
    <property type="match status" value="1"/>
</dbReference>
<evidence type="ECO:0000256" key="7">
    <source>
        <dbReference type="ARBA" id="ARBA00023015"/>
    </source>
</evidence>
<dbReference type="PANTHER" id="PTHR15271">
    <property type="entry name" value="CHROMATIN ASSEMBLY FACTOR 1 SUBUNIT B"/>
    <property type="match status" value="1"/>
</dbReference>
<evidence type="ECO:0000256" key="3">
    <source>
        <dbReference type="ARBA" id="ARBA00022574"/>
    </source>
</evidence>
<reference evidence="15" key="1">
    <citation type="submission" date="2020-05" db="EMBL/GenBank/DDBJ databases">
        <title>WGS assembly of Panicum virgatum.</title>
        <authorList>
            <person name="Lovell J.T."/>
            <person name="Jenkins J."/>
            <person name="Shu S."/>
            <person name="Juenger T.E."/>
            <person name="Schmutz J."/>
        </authorList>
    </citation>
    <scope>NUCLEOTIDE SEQUENCE</scope>
    <source>
        <strain evidence="15">AP13</strain>
    </source>
</reference>
<keyword evidence="9" id="KW-0233">DNA recombination</keyword>
<accession>A0A8T0R7V0</accession>
<comment type="subcellular location">
    <subcellularLocation>
        <location evidence="1">Nucleus</location>
    </subcellularLocation>
</comment>
<dbReference type="Proteomes" id="UP000823388">
    <property type="component" value="Chromosome 6K"/>
</dbReference>
<dbReference type="EMBL" id="CM029047">
    <property type="protein sequence ID" value="KAG2581023.1"/>
    <property type="molecule type" value="Genomic_DNA"/>
</dbReference>
<evidence type="ECO:0000256" key="11">
    <source>
        <dbReference type="ARBA" id="ARBA00023242"/>
    </source>
</evidence>
<evidence type="ECO:0000256" key="2">
    <source>
        <dbReference type="ARBA" id="ARBA00007306"/>
    </source>
</evidence>